<name>A0A6N2SE94_9BIFI</name>
<proteinExistence type="predicted"/>
<evidence type="ECO:0000313" key="2">
    <source>
        <dbReference type="EMBL" id="KAB7461893.1"/>
    </source>
</evidence>
<feature type="compositionally biased region" description="Acidic residues" evidence="1">
    <location>
        <begin position="223"/>
        <end position="235"/>
    </location>
</feature>
<organism evidence="3">
    <name type="scientific">Bifidobacterium dentium</name>
    <dbReference type="NCBI Taxonomy" id="1689"/>
    <lineage>
        <taxon>Bacteria</taxon>
        <taxon>Bacillati</taxon>
        <taxon>Actinomycetota</taxon>
        <taxon>Actinomycetes</taxon>
        <taxon>Bifidobacteriales</taxon>
        <taxon>Bifidobacteriaceae</taxon>
        <taxon>Bifidobacterium</taxon>
    </lineage>
</organism>
<evidence type="ECO:0000256" key="1">
    <source>
        <dbReference type="SAM" id="MobiDB-lite"/>
    </source>
</evidence>
<dbReference type="EMBL" id="WDPD01000002">
    <property type="protein sequence ID" value="KAB7461893.1"/>
    <property type="molecule type" value="Genomic_DNA"/>
</dbReference>
<dbReference type="EMBL" id="CACRSP010000003">
    <property type="protein sequence ID" value="VYS91304.1"/>
    <property type="molecule type" value="Genomic_DNA"/>
</dbReference>
<dbReference type="InterPro" id="IPR025449">
    <property type="entry name" value="JetB"/>
</dbReference>
<protein>
    <submittedName>
        <fullName evidence="2">DUF4194 domain-containing protein</fullName>
    </submittedName>
</protein>
<dbReference type="AlphaFoldDB" id="A0A6N2SE94"/>
<evidence type="ECO:0000313" key="3">
    <source>
        <dbReference type="EMBL" id="VYS91304.1"/>
    </source>
</evidence>
<evidence type="ECO:0000313" key="4">
    <source>
        <dbReference type="Proteomes" id="UP000429211"/>
    </source>
</evidence>
<accession>A0A6N2SE94</accession>
<dbReference type="RefSeq" id="WP_034522794.1">
    <property type="nucleotide sequence ID" value="NZ_CACRSP010000003.1"/>
</dbReference>
<reference evidence="2 4" key="1">
    <citation type="journal article" date="2019" name="Nat. Med.">
        <title>A library of human gut bacterial isolates paired with longitudinal multiomics data enables mechanistic microbiome research.</title>
        <authorList>
            <person name="Poyet M."/>
            <person name="Groussin M."/>
            <person name="Gibbons S.M."/>
            <person name="Avila-Pacheco J."/>
            <person name="Jiang X."/>
            <person name="Kearney S.M."/>
            <person name="Perrotta A.R."/>
            <person name="Berdy B."/>
            <person name="Zhao S."/>
            <person name="Lieberman T.D."/>
            <person name="Swanson P.K."/>
            <person name="Smith M."/>
            <person name="Roesemann S."/>
            <person name="Alexander J.E."/>
            <person name="Rich S.A."/>
            <person name="Livny J."/>
            <person name="Vlamakis H."/>
            <person name="Clish C."/>
            <person name="Bullock K."/>
            <person name="Deik A."/>
            <person name="Scott J."/>
            <person name="Pierce K.A."/>
            <person name="Xavier R.J."/>
            <person name="Alm E.J."/>
        </authorList>
    </citation>
    <scope>NUCLEOTIDE SEQUENCE [LARGE SCALE GENOMIC DNA]</scope>
    <source>
        <strain evidence="2 4">BIOML-A2</strain>
    </source>
</reference>
<reference evidence="3" key="2">
    <citation type="submission" date="2019-11" db="EMBL/GenBank/DDBJ databases">
        <authorList>
            <person name="Feng L."/>
        </authorList>
    </citation>
    <scope>NUCLEOTIDE SEQUENCE</scope>
    <source>
        <strain evidence="3">BdentiumLFYP24</strain>
    </source>
</reference>
<feature type="region of interest" description="Disordered" evidence="1">
    <location>
        <begin position="210"/>
        <end position="235"/>
    </location>
</feature>
<dbReference type="Pfam" id="PF13835">
    <property type="entry name" value="DUF4194"/>
    <property type="match status" value="1"/>
</dbReference>
<sequence>MTDEHSETVGIERSLPTVEQPALFDGDTGDMTADARMAAIALKRERYISGELFDLVKDNVEAVERSLNNDMLRLVSNDKYHVMYAAPVSGIESNIRSLKTRASLSREDAAMLAFLRIHVLEYENQKTPVADWQVSRDEIRAALATGAGYLAGGNDEEGTTKKIAAAISRMTTYGYLEPTDDDEMLAITPLVPIVLDRQLADEWLDMTTPSMTHDTDAGMLDPISEENEMTDEEER</sequence>
<gene>
    <name evidence="3" type="ORF">BDLFYP24_01452</name>
    <name evidence="2" type="ORF">GBB04_02580</name>
</gene>
<dbReference type="Proteomes" id="UP000429211">
    <property type="component" value="Unassembled WGS sequence"/>
</dbReference>